<dbReference type="InterPro" id="IPR025646">
    <property type="entry name" value="DUF4350"/>
</dbReference>
<keyword evidence="2" id="KW-0812">Transmembrane</keyword>
<feature type="compositionally biased region" description="Low complexity" evidence="1">
    <location>
        <begin position="48"/>
        <end position="65"/>
    </location>
</feature>
<evidence type="ECO:0000256" key="2">
    <source>
        <dbReference type="SAM" id="Phobius"/>
    </source>
</evidence>
<feature type="compositionally biased region" description="Basic residues" evidence="1">
    <location>
        <begin position="1"/>
        <end position="10"/>
    </location>
</feature>
<organism evidence="5 6">
    <name type="scientific">Naasia lichenicola</name>
    <dbReference type="NCBI Taxonomy" id="2565933"/>
    <lineage>
        <taxon>Bacteria</taxon>
        <taxon>Bacillati</taxon>
        <taxon>Actinomycetota</taxon>
        <taxon>Actinomycetes</taxon>
        <taxon>Micrococcales</taxon>
        <taxon>Microbacteriaceae</taxon>
        <taxon>Naasia</taxon>
    </lineage>
</organism>
<feature type="region of interest" description="Disordered" evidence="1">
    <location>
        <begin position="1"/>
        <end position="70"/>
    </location>
</feature>
<protein>
    <submittedName>
        <fullName evidence="5">DUF4350 domain-containing protein</fullName>
    </submittedName>
</protein>
<dbReference type="Pfam" id="PF14258">
    <property type="entry name" value="DUF4350"/>
    <property type="match status" value="1"/>
</dbReference>
<gene>
    <name evidence="5" type="ORF">E6C64_07885</name>
    <name evidence="4" type="ORF">E6C64_08740</name>
</gene>
<keyword evidence="2" id="KW-1133">Transmembrane helix</keyword>
<dbReference type="EMBL" id="SSSM01000003">
    <property type="protein sequence ID" value="THG31953.1"/>
    <property type="molecule type" value="Genomic_DNA"/>
</dbReference>
<feature type="domain" description="DUF4350" evidence="3">
    <location>
        <begin position="113"/>
        <end position="294"/>
    </location>
</feature>
<sequence>MRRGLRRRPVSRPDRNARAVRAASGPRPHAVDGPSQRSRGREVSLFDGGTATATAPTVSVTSGSSDNAASASPRQAFRRASFWIVFGAIAIVVGIISTIAAGGVTPTDRFGADNAGPTGGRALAEVLRQQGVTVTAAGSADEVTELAADPADTTLMLYDTNAFLTSQSAAELQGVADRIVLVEPTADLLDVFAPDVATAGSPDVGSDASSLAAACSVPAAQRAGSVTVGSMSVQPLDDSDSSQTQFCFPDDSGRYLLAQLTAGSTTVTVLPDSEPFTNEQITRSGNASLALSLLGETDQLIWYLPGLGDLAGGEDVPTVADLTPEWVTPILLLLIVVFVAAAVWRGRRLGPLVIENLPVVVRSRETMEGRARLYQRSSSRGRALDNLRIGTIGRVATMLNLSRTSSVDEVVDATAALLGEPASILRALLRDLEPATDADLVRMSDELLRLERAVRRATSPLGPS</sequence>
<evidence type="ECO:0000313" key="6">
    <source>
        <dbReference type="Proteomes" id="UP000309133"/>
    </source>
</evidence>
<evidence type="ECO:0000313" key="5">
    <source>
        <dbReference type="EMBL" id="THG31953.1"/>
    </source>
</evidence>
<evidence type="ECO:0000256" key="1">
    <source>
        <dbReference type="SAM" id="MobiDB-lite"/>
    </source>
</evidence>
<keyword evidence="2" id="KW-0472">Membrane</keyword>
<dbReference type="Proteomes" id="UP000309133">
    <property type="component" value="Unassembled WGS sequence"/>
</dbReference>
<feature type="transmembrane region" description="Helical" evidence="2">
    <location>
        <begin position="82"/>
        <end position="104"/>
    </location>
</feature>
<proteinExistence type="predicted"/>
<evidence type="ECO:0000259" key="3">
    <source>
        <dbReference type="Pfam" id="PF14258"/>
    </source>
</evidence>
<comment type="caution">
    <text evidence="5">The sequence shown here is derived from an EMBL/GenBank/DDBJ whole genome shotgun (WGS) entry which is preliminary data.</text>
</comment>
<evidence type="ECO:0000313" key="4">
    <source>
        <dbReference type="EMBL" id="THG30716.1"/>
    </source>
</evidence>
<name>A0A4S4FN97_9MICO</name>
<keyword evidence="6" id="KW-1185">Reference proteome</keyword>
<dbReference type="EMBL" id="SSSM01000004">
    <property type="protein sequence ID" value="THG30716.1"/>
    <property type="molecule type" value="Genomic_DNA"/>
</dbReference>
<accession>A0A4S4FN97</accession>
<reference evidence="5 6" key="1">
    <citation type="submission" date="2019-04" db="EMBL/GenBank/DDBJ databases">
        <authorList>
            <person name="Jiang L."/>
        </authorList>
    </citation>
    <scope>NUCLEOTIDE SEQUENCE [LARGE SCALE GENOMIC DNA]</scope>
    <source>
        <strain evidence="5 6">YIM 131853</strain>
    </source>
</reference>
<dbReference type="AlphaFoldDB" id="A0A4S4FN97"/>